<evidence type="ECO:0000256" key="2">
    <source>
        <dbReference type="ARBA" id="ARBA00022801"/>
    </source>
</evidence>
<dbReference type="AlphaFoldDB" id="V5FSJ3"/>
<dbReference type="OrthoDB" id="2152029at2759"/>
<dbReference type="SUPFAM" id="SSF53474">
    <property type="entry name" value="alpha/beta-Hydrolases"/>
    <property type="match status" value="1"/>
</dbReference>
<dbReference type="Proteomes" id="UP000018001">
    <property type="component" value="Unassembled WGS sequence"/>
</dbReference>
<dbReference type="GO" id="GO:0016787">
    <property type="term" value="F:hydrolase activity"/>
    <property type="evidence" value="ECO:0007669"/>
    <property type="project" value="UniProtKB-KW"/>
</dbReference>
<feature type="active site" evidence="3">
    <location>
        <position position="151"/>
    </location>
</feature>
<reference evidence="6" key="1">
    <citation type="journal article" date="2014" name="Genome Announc.">
        <title>Draft genome sequence of the formaldehyde-resistant fungus Byssochlamys spectabilis No. 5 (anamorph Paecilomyces variotii No. 5) (NBRC109023).</title>
        <authorList>
            <person name="Oka T."/>
            <person name="Ekino K."/>
            <person name="Fukuda K."/>
            <person name="Nomura Y."/>
        </authorList>
    </citation>
    <scope>NUCLEOTIDE SEQUENCE [LARGE SCALE GENOMIC DNA]</scope>
    <source>
        <strain evidence="6">No. 5 / NBRC 109023</strain>
    </source>
</reference>
<dbReference type="InterPro" id="IPR050300">
    <property type="entry name" value="GDXG_lipolytic_enzyme"/>
</dbReference>
<name>V5FSJ3_BYSSN</name>
<dbReference type="InParanoid" id="V5FSJ3"/>
<dbReference type="Gene3D" id="3.40.50.1820">
    <property type="entry name" value="alpha/beta hydrolase"/>
    <property type="match status" value="1"/>
</dbReference>
<dbReference type="InterPro" id="IPR013094">
    <property type="entry name" value="AB_hydrolase_3"/>
</dbReference>
<protein>
    <recommendedName>
        <fullName evidence="4">Alpha/beta hydrolase fold-3 domain-containing protein</fullName>
    </recommendedName>
</protein>
<keyword evidence="6" id="KW-1185">Reference proteome</keyword>
<dbReference type="PANTHER" id="PTHR48081:SF31">
    <property type="entry name" value="STERYL ACETYL HYDROLASE MUG81-RELATED"/>
    <property type="match status" value="1"/>
</dbReference>
<proteinExistence type="inferred from homology"/>
<evidence type="ECO:0000259" key="4">
    <source>
        <dbReference type="Pfam" id="PF07859"/>
    </source>
</evidence>
<evidence type="ECO:0000256" key="3">
    <source>
        <dbReference type="PROSITE-ProRule" id="PRU10038"/>
    </source>
</evidence>
<evidence type="ECO:0000313" key="5">
    <source>
        <dbReference type="EMBL" id="GAD94998.1"/>
    </source>
</evidence>
<accession>V5FSJ3</accession>
<organism evidence="5 6">
    <name type="scientific">Byssochlamys spectabilis (strain No. 5 / NBRC 109023)</name>
    <name type="common">Paecilomyces variotii</name>
    <dbReference type="NCBI Taxonomy" id="1356009"/>
    <lineage>
        <taxon>Eukaryota</taxon>
        <taxon>Fungi</taxon>
        <taxon>Dikarya</taxon>
        <taxon>Ascomycota</taxon>
        <taxon>Pezizomycotina</taxon>
        <taxon>Eurotiomycetes</taxon>
        <taxon>Eurotiomycetidae</taxon>
        <taxon>Eurotiales</taxon>
        <taxon>Thermoascaceae</taxon>
        <taxon>Paecilomyces</taxon>
    </lineage>
</organism>
<sequence length="314" mass="34505">MSRSAAHDERNKALREVFSSPFALAATATPTAEIISNYAKERNIEHRVEEIPNSEGARLHWLGNPSARKVVLYYHGGGFAVPILRGHLIFWSEALDKLSAEGKDVLVAFLEYGLTKDGVKFPVQVLQGTEALREILEKGFEPQNIIVAGDSAGANLVLAVISVILHPFEAVQPLRLKSPLAGLLLISPWTKYDNDSQSWDDNASKDATTKTCVSQLSSAYVLPEQRNPYSEPSIADATWWRGIPANKILNIYGGYEGLKDDTTELGRKLLVAGNPVENVECPMQVHIDFVLDAESGLEPGLMTSRILDWLSITL</sequence>
<keyword evidence="2" id="KW-0378">Hydrolase</keyword>
<dbReference type="Pfam" id="PF07859">
    <property type="entry name" value="Abhydrolase_3"/>
    <property type="match status" value="1"/>
</dbReference>
<dbReference type="PANTHER" id="PTHR48081">
    <property type="entry name" value="AB HYDROLASE SUPERFAMILY PROTEIN C4A8.06C"/>
    <property type="match status" value="1"/>
</dbReference>
<feature type="domain" description="Alpha/beta hydrolase fold-3" evidence="4">
    <location>
        <begin position="71"/>
        <end position="286"/>
    </location>
</feature>
<comment type="caution">
    <text evidence="5">The sequence shown here is derived from an EMBL/GenBank/DDBJ whole genome shotgun (WGS) entry which is preliminary data.</text>
</comment>
<dbReference type="HOGENOM" id="CLU_042179_1_1_1"/>
<dbReference type="EMBL" id="BAUL01000109">
    <property type="protein sequence ID" value="GAD94998.1"/>
    <property type="molecule type" value="Genomic_DNA"/>
</dbReference>
<gene>
    <name evidence="5" type="ORF">PVAR5_3632</name>
</gene>
<dbReference type="PROSITE" id="PS01174">
    <property type="entry name" value="LIPASE_GDXG_SER"/>
    <property type="match status" value="1"/>
</dbReference>
<comment type="similarity">
    <text evidence="1">Belongs to the 'GDXG' lipolytic enzyme family.</text>
</comment>
<evidence type="ECO:0000256" key="1">
    <source>
        <dbReference type="ARBA" id="ARBA00010515"/>
    </source>
</evidence>
<dbReference type="eggNOG" id="KOG1515">
    <property type="taxonomic scope" value="Eukaryota"/>
</dbReference>
<dbReference type="InterPro" id="IPR029058">
    <property type="entry name" value="AB_hydrolase_fold"/>
</dbReference>
<dbReference type="InterPro" id="IPR033140">
    <property type="entry name" value="Lipase_GDXG_put_SER_AS"/>
</dbReference>
<evidence type="ECO:0000313" key="6">
    <source>
        <dbReference type="Proteomes" id="UP000018001"/>
    </source>
</evidence>